<keyword evidence="4" id="KW-1185">Reference proteome</keyword>
<evidence type="ECO:0000256" key="2">
    <source>
        <dbReference type="SAM" id="SignalP"/>
    </source>
</evidence>
<organism evidence="3 4">
    <name type="scientific">Fistulina hepatica ATCC 64428</name>
    <dbReference type="NCBI Taxonomy" id="1128425"/>
    <lineage>
        <taxon>Eukaryota</taxon>
        <taxon>Fungi</taxon>
        <taxon>Dikarya</taxon>
        <taxon>Basidiomycota</taxon>
        <taxon>Agaricomycotina</taxon>
        <taxon>Agaricomycetes</taxon>
        <taxon>Agaricomycetidae</taxon>
        <taxon>Agaricales</taxon>
        <taxon>Fistulinaceae</taxon>
        <taxon>Fistulina</taxon>
    </lineage>
</organism>
<gene>
    <name evidence="3" type="ORF">FISHEDRAFT_74390</name>
</gene>
<accession>A0A0D7ABD0</accession>
<evidence type="ECO:0000313" key="3">
    <source>
        <dbReference type="EMBL" id="KIY47724.1"/>
    </source>
</evidence>
<evidence type="ECO:0000313" key="4">
    <source>
        <dbReference type="Proteomes" id="UP000054144"/>
    </source>
</evidence>
<keyword evidence="2" id="KW-0732">Signal</keyword>
<feature type="region of interest" description="Disordered" evidence="1">
    <location>
        <begin position="194"/>
        <end position="215"/>
    </location>
</feature>
<name>A0A0D7ABD0_9AGAR</name>
<dbReference type="Proteomes" id="UP000054144">
    <property type="component" value="Unassembled WGS sequence"/>
</dbReference>
<feature type="chain" id="PRO_5002316364" evidence="2">
    <location>
        <begin position="23"/>
        <end position="248"/>
    </location>
</feature>
<reference evidence="3 4" key="1">
    <citation type="journal article" date="2015" name="Fungal Genet. Biol.">
        <title>Evolution of novel wood decay mechanisms in Agaricales revealed by the genome sequences of Fistulina hepatica and Cylindrobasidium torrendii.</title>
        <authorList>
            <person name="Floudas D."/>
            <person name="Held B.W."/>
            <person name="Riley R."/>
            <person name="Nagy L.G."/>
            <person name="Koehler G."/>
            <person name="Ransdell A.S."/>
            <person name="Younus H."/>
            <person name="Chow J."/>
            <person name="Chiniquy J."/>
            <person name="Lipzen A."/>
            <person name="Tritt A."/>
            <person name="Sun H."/>
            <person name="Haridas S."/>
            <person name="LaButti K."/>
            <person name="Ohm R.A."/>
            <person name="Kues U."/>
            <person name="Blanchette R.A."/>
            <person name="Grigoriev I.V."/>
            <person name="Minto R.E."/>
            <person name="Hibbett D.S."/>
        </authorList>
    </citation>
    <scope>NUCLEOTIDE SEQUENCE [LARGE SCALE GENOMIC DNA]</scope>
    <source>
        <strain evidence="3 4">ATCC 64428</strain>
    </source>
</reference>
<sequence length="248" mass="27402">MLNSRWLLWGSLILARLDHALSGIFPTQPIETTVFSVGRLAEVTWIDDYRPPRLGDIGPVRIDLYSTNDTFITTVARGIDPTALSQTIDLSPDLDYLGDTYNLRFFPYNKYLRSQVVYTADFVIANTTKNTPIVPLSDEAGIGNSTQTQQPLTIKGTNRLLTLVLPSTTLVTQLAKPTLQPNISSYTTVTADSLENHGSSSVSKDGDSEPFPQGRSRNSAAFKLDLEKLKFQLVFIVWPAMIGISMAM</sequence>
<feature type="compositionally biased region" description="Polar residues" evidence="1">
    <location>
        <begin position="194"/>
        <end position="203"/>
    </location>
</feature>
<evidence type="ECO:0000256" key="1">
    <source>
        <dbReference type="SAM" id="MobiDB-lite"/>
    </source>
</evidence>
<dbReference type="AlphaFoldDB" id="A0A0D7ABD0"/>
<dbReference type="OrthoDB" id="3250770at2759"/>
<protein>
    <submittedName>
        <fullName evidence="3">Uncharacterized protein</fullName>
    </submittedName>
</protein>
<feature type="signal peptide" evidence="2">
    <location>
        <begin position="1"/>
        <end position="22"/>
    </location>
</feature>
<dbReference type="EMBL" id="KN881929">
    <property type="protein sequence ID" value="KIY47724.1"/>
    <property type="molecule type" value="Genomic_DNA"/>
</dbReference>
<proteinExistence type="predicted"/>